<evidence type="ECO:0000256" key="1">
    <source>
        <dbReference type="ARBA" id="ARBA00022679"/>
    </source>
</evidence>
<name>A0AAV3ZIZ5_9GAST</name>
<evidence type="ECO:0000256" key="7">
    <source>
        <dbReference type="SAM" id="MobiDB-lite"/>
    </source>
</evidence>
<dbReference type="InterPro" id="IPR050951">
    <property type="entry name" value="Retrovirus_Pol_polyprotein"/>
</dbReference>
<dbReference type="SUPFAM" id="SSF56672">
    <property type="entry name" value="DNA/RNA polymerases"/>
    <property type="match status" value="1"/>
</dbReference>
<accession>A0AAV3ZIZ5</accession>
<reference evidence="9 10" key="1">
    <citation type="journal article" date="2021" name="Elife">
        <title>Chloroplast acquisition without the gene transfer in kleptoplastic sea slugs, Plakobranchus ocellatus.</title>
        <authorList>
            <person name="Maeda T."/>
            <person name="Takahashi S."/>
            <person name="Yoshida T."/>
            <person name="Shimamura S."/>
            <person name="Takaki Y."/>
            <person name="Nagai Y."/>
            <person name="Toyoda A."/>
            <person name="Suzuki Y."/>
            <person name="Arimoto A."/>
            <person name="Ishii H."/>
            <person name="Satoh N."/>
            <person name="Nishiyama T."/>
            <person name="Hasebe M."/>
            <person name="Maruyama T."/>
            <person name="Minagawa J."/>
            <person name="Obokata J."/>
            <person name="Shigenobu S."/>
        </authorList>
    </citation>
    <scope>NUCLEOTIDE SEQUENCE [LARGE SCALE GENOMIC DNA]</scope>
</reference>
<dbReference type="CDD" id="cd09274">
    <property type="entry name" value="RNase_HI_RT_Ty3"/>
    <property type="match status" value="1"/>
</dbReference>
<dbReference type="PROSITE" id="PS50878">
    <property type="entry name" value="RT_POL"/>
    <property type="match status" value="1"/>
</dbReference>
<sequence>MQCCHWTKPHLSPGSADRRSYNGDTGGCICTRLRGYQHEILLSDDAVPSAKKLRPVPLARRQKVASEVKAMDDLGIWEATDKSTWVHHMVTVAKPNGDYRITTDLSPLNRYVIPDRFPLPNPNDLFLELSGATVFTKLDLRKAFFHIELAPESRHLTTTLTHQGLRQYKRLPMGLKDSASVCQRLVSQTLADCPGTIAYIDDILFFGSTRAEHDANLRIVLQRLNDKDFRLQLAKCEFAVQKVTFLGHVISANGIEPDPKNVQPILDAPAPKTIQQGREVPIAHISHTLQPRERAYAVNEKEALACVWACETWKKYLLGRHFTLRTDHSCLASLLRSTSDSQKSAKFTRWLDRLSPFDYTVEYKEGKRNLVADALSRLPMQSGQIALHYPTHDLFVGATQIDQLSLPDMKAATQRDSTLSTVLRSVSSGWPSKKTLAPEFHPYFNVRQELLAEDLCLLREHRIVVPTSLQRRLLSLAHEGHPGIVRMKRKLRQSYLKHGIQAFHAGGEAWSSGIQALPRNYRATAATPHDKSPGEIMFNRPPRLPFQIPASAPQVHPPPPQPGTTVPLACNNHSRGPYRVGDKVLARRPQVLKGQSPWSKPLNVLEVLGNWTYKLSDQQKWNARKLRCFQEPEVQLLHHPQVPAPAPRRSARQNRGVPPLRYPDEHCT</sequence>
<keyword evidence="2" id="KW-0548">Nucleotidyltransferase</keyword>
<dbReference type="Gene3D" id="1.10.340.70">
    <property type="match status" value="1"/>
</dbReference>
<dbReference type="Gene3D" id="3.10.10.10">
    <property type="entry name" value="HIV Type 1 Reverse Transcriptase, subunit A, domain 1"/>
    <property type="match status" value="1"/>
</dbReference>
<feature type="domain" description="Reverse transcriptase" evidence="8">
    <location>
        <begin position="73"/>
        <end position="250"/>
    </location>
</feature>
<dbReference type="AlphaFoldDB" id="A0AAV3ZIZ5"/>
<dbReference type="InterPro" id="IPR000477">
    <property type="entry name" value="RT_dom"/>
</dbReference>
<keyword evidence="1" id="KW-0808">Transferase</keyword>
<keyword evidence="5" id="KW-0378">Hydrolase</keyword>
<evidence type="ECO:0000313" key="9">
    <source>
        <dbReference type="EMBL" id="GFN95293.1"/>
    </source>
</evidence>
<dbReference type="GO" id="GO:0016787">
    <property type="term" value="F:hydrolase activity"/>
    <property type="evidence" value="ECO:0007669"/>
    <property type="project" value="UniProtKB-KW"/>
</dbReference>
<evidence type="ECO:0000259" key="8">
    <source>
        <dbReference type="PROSITE" id="PS50878"/>
    </source>
</evidence>
<dbReference type="InterPro" id="IPR043502">
    <property type="entry name" value="DNA/RNA_pol_sf"/>
</dbReference>
<evidence type="ECO:0000256" key="6">
    <source>
        <dbReference type="ARBA" id="ARBA00022918"/>
    </source>
</evidence>
<dbReference type="Pfam" id="PF00078">
    <property type="entry name" value="RVT_1"/>
    <property type="match status" value="1"/>
</dbReference>
<keyword evidence="10" id="KW-1185">Reference proteome</keyword>
<evidence type="ECO:0000256" key="3">
    <source>
        <dbReference type="ARBA" id="ARBA00022722"/>
    </source>
</evidence>
<keyword evidence="4" id="KW-0255">Endonuclease</keyword>
<keyword evidence="3" id="KW-0540">Nuclease</keyword>
<organism evidence="9 10">
    <name type="scientific">Plakobranchus ocellatus</name>
    <dbReference type="NCBI Taxonomy" id="259542"/>
    <lineage>
        <taxon>Eukaryota</taxon>
        <taxon>Metazoa</taxon>
        <taxon>Spiralia</taxon>
        <taxon>Lophotrochozoa</taxon>
        <taxon>Mollusca</taxon>
        <taxon>Gastropoda</taxon>
        <taxon>Heterobranchia</taxon>
        <taxon>Euthyneura</taxon>
        <taxon>Panpulmonata</taxon>
        <taxon>Sacoglossa</taxon>
        <taxon>Placobranchoidea</taxon>
        <taxon>Plakobranchidae</taxon>
        <taxon>Plakobranchus</taxon>
    </lineage>
</organism>
<protein>
    <submittedName>
        <fullName evidence="9">Pol polyprotein</fullName>
    </submittedName>
</protein>
<proteinExistence type="predicted"/>
<keyword evidence="6" id="KW-0695">RNA-directed DNA polymerase</keyword>
<dbReference type="Pfam" id="PF17917">
    <property type="entry name" value="RT_RNaseH"/>
    <property type="match status" value="1"/>
</dbReference>
<dbReference type="Gene3D" id="3.30.70.270">
    <property type="match status" value="1"/>
</dbReference>
<evidence type="ECO:0000256" key="2">
    <source>
        <dbReference type="ARBA" id="ARBA00022695"/>
    </source>
</evidence>
<evidence type="ECO:0000313" key="10">
    <source>
        <dbReference type="Proteomes" id="UP000735302"/>
    </source>
</evidence>
<dbReference type="Proteomes" id="UP000735302">
    <property type="component" value="Unassembled WGS sequence"/>
</dbReference>
<dbReference type="CDD" id="cd01647">
    <property type="entry name" value="RT_LTR"/>
    <property type="match status" value="1"/>
</dbReference>
<feature type="region of interest" description="Disordered" evidence="7">
    <location>
        <begin position="640"/>
        <end position="668"/>
    </location>
</feature>
<comment type="caution">
    <text evidence="9">The sequence shown here is derived from an EMBL/GenBank/DDBJ whole genome shotgun (WGS) entry which is preliminary data.</text>
</comment>
<dbReference type="GO" id="GO:0003964">
    <property type="term" value="F:RNA-directed DNA polymerase activity"/>
    <property type="evidence" value="ECO:0007669"/>
    <property type="project" value="UniProtKB-KW"/>
</dbReference>
<dbReference type="GO" id="GO:0004519">
    <property type="term" value="F:endonuclease activity"/>
    <property type="evidence" value="ECO:0007669"/>
    <property type="project" value="UniProtKB-KW"/>
</dbReference>
<dbReference type="InterPro" id="IPR041373">
    <property type="entry name" value="RT_RNaseH"/>
</dbReference>
<gene>
    <name evidence="9" type="ORF">PoB_002179900</name>
</gene>
<dbReference type="InterPro" id="IPR043128">
    <property type="entry name" value="Rev_trsase/Diguanyl_cyclase"/>
</dbReference>
<evidence type="ECO:0000256" key="5">
    <source>
        <dbReference type="ARBA" id="ARBA00022801"/>
    </source>
</evidence>
<dbReference type="PANTHER" id="PTHR37984">
    <property type="entry name" value="PROTEIN CBG26694"/>
    <property type="match status" value="1"/>
</dbReference>
<dbReference type="PANTHER" id="PTHR37984:SF5">
    <property type="entry name" value="PROTEIN NYNRIN-LIKE"/>
    <property type="match status" value="1"/>
</dbReference>
<evidence type="ECO:0000256" key="4">
    <source>
        <dbReference type="ARBA" id="ARBA00022759"/>
    </source>
</evidence>
<dbReference type="EMBL" id="BLXT01002485">
    <property type="protein sequence ID" value="GFN95293.1"/>
    <property type="molecule type" value="Genomic_DNA"/>
</dbReference>